<evidence type="ECO:0000313" key="3">
    <source>
        <dbReference type="Proteomes" id="UP001180737"/>
    </source>
</evidence>
<comment type="caution">
    <text evidence="2">The sequence shown here is derived from an EMBL/GenBank/DDBJ whole genome shotgun (WGS) entry which is preliminary data.</text>
</comment>
<dbReference type="EMBL" id="JAVRFJ010000020">
    <property type="protein sequence ID" value="MDT0570367.1"/>
    <property type="molecule type" value="Genomic_DNA"/>
</dbReference>
<sequence length="336" mass="35720">MLRGGVKVQNSTLTPVPPPGALGAPRSPTTRDCTDVAVTGWFSCAAGQAWRCVGYVIIDSSQEAASSAVPEGGCRIPGPHSTDGAVRREGGSAVDASLIDVRFRDPLGCSRQVPWLEAAQDVPFEDSPAVRPFPVRPGRRVAPGWWWSSTTGRLVAYGSGVMRTELMLLDRDPAVVALACRPVELVWREDGKAVGHAPQLMARLQDGSGLLLDCAGRSGPSARLAARARVVAAAAEAAGWSYRLAEPPDPVLVANVRWLAGYRHPRYAAGPWMPALLEAFGSPRPAVEAVCGLGDPIAVWPAVFHALWSGVLRVRLDEPLHERVVVSVARQEAEAA</sequence>
<accession>A0ABU2Z1A3</accession>
<dbReference type="InterPro" id="IPR048000">
    <property type="entry name" value="TnsA-like"/>
</dbReference>
<keyword evidence="3" id="KW-1185">Reference proteome</keyword>
<protein>
    <submittedName>
        <fullName evidence="2">TnsA-like heteromeric transposase endonuclease subunit</fullName>
    </submittedName>
</protein>
<dbReference type="NCBIfam" id="NF033179">
    <property type="entry name" value="TnsA_like_Actin"/>
    <property type="match status" value="1"/>
</dbReference>
<feature type="region of interest" description="Disordered" evidence="1">
    <location>
        <begin position="1"/>
        <end position="29"/>
    </location>
</feature>
<reference evidence="2" key="1">
    <citation type="submission" date="2024-05" db="EMBL/GenBank/DDBJ databases">
        <title>30 novel species of actinomycetes from the DSMZ collection.</title>
        <authorList>
            <person name="Nouioui I."/>
        </authorList>
    </citation>
    <scope>NUCLEOTIDE SEQUENCE</scope>
    <source>
        <strain evidence="2">DSM 3412</strain>
    </source>
</reference>
<proteinExistence type="predicted"/>
<evidence type="ECO:0000313" key="2">
    <source>
        <dbReference type="EMBL" id="MDT0570367.1"/>
    </source>
</evidence>
<gene>
    <name evidence="2" type="ORF">RM704_23365</name>
</gene>
<evidence type="ECO:0000256" key="1">
    <source>
        <dbReference type="SAM" id="MobiDB-lite"/>
    </source>
</evidence>
<organism evidence="2 3">
    <name type="scientific">Streptomyces gottesmaniae</name>
    <dbReference type="NCBI Taxonomy" id="3075518"/>
    <lineage>
        <taxon>Bacteria</taxon>
        <taxon>Bacillati</taxon>
        <taxon>Actinomycetota</taxon>
        <taxon>Actinomycetes</taxon>
        <taxon>Kitasatosporales</taxon>
        <taxon>Streptomycetaceae</taxon>
        <taxon>Streptomyces</taxon>
    </lineage>
</organism>
<dbReference type="Proteomes" id="UP001180737">
    <property type="component" value="Unassembled WGS sequence"/>
</dbReference>
<name>A0ABU2Z1A3_9ACTN</name>